<dbReference type="RefSeq" id="WP_091124887.1">
    <property type="nucleotide sequence ID" value="NZ_FMHY01000002.1"/>
</dbReference>
<evidence type="ECO:0000256" key="1">
    <source>
        <dbReference type="SAM" id="MobiDB-lite"/>
    </source>
</evidence>
<dbReference type="OrthoDB" id="5244067at2"/>
<dbReference type="Proteomes" id="UP000199696">
    <property type="component" value="Unassembled WGS sequence"/>
</dbReference>
<reference evidence="5" key="1">
    <citation type="submission" date="2016-06" db="EMBL/GenBank/DDBJ databases">
        <authorList>
            <person name="Varghese N."/>
            <person name="Submissions Spin"/>
        </authorList>
    </citation>
    <scope>NUCLEOTIDE SEQUENCE [LARGE SCALE GENOMIC DNA]</scope>
    <source>
        <strain evidence="5">DSM 44814</strain>
    </source>
</reference>
<gene>
    <name evidence="4" type="ORF">GA0070604_5536</name>
</gene>
<dbReference type="InterPro" id="IPR011055">
    <property type="entry name" value="Dup_hybrid_motif"/>
</dbReference>
<dbReference type="Pfam" id="PF01551">
    <property type="entry name" value="Peptidase_M23"/>
    <property type="match status" value="1"/>
</dbReference>
<keyword evidence="5" id="KW-1185">Reference proteome</keyword>
<dbReference type="EMBL" id="FMHY01000002">
    <property type="protein sequence ID" value="SCL65890.1"/>
    <property type="molecule type" value="Genomic_DNA"/>
</dbReference>
<dbReference type="InterPro" id="IPR016047">
    <property type="entry name" value="M23ase_b-sheet_dom"/>
</dbReference>
<feature type="region of interest" description="Disordered" evidence="1">
    <location>
        <begin position="1"/>
        <end position="28"/>
    </location>
</feature>
<dbReference type="GO" id="GO:0004222">
    <property type="term" value="F:metalloendopeptidase activity"/>
    <property type="evidence" value="ECO:0007669"/>
    <property type="project" value="TreeGrafter"/>
</dbReference>
<evidence type="ECO:0000313" key="5">
    <source>
        <dbReference type="Proteomes" id="UP000199696"/>
    </source>
</evidence>
<evidence type="ECO:0000256" key="2">
    <source>
        <dbReference type="SAM" id="Phobius"/>
    </source>
</evidence>
<feature type="compositionally biased region" description="Low complexity" evidence="1">
    <location>
        <begin position="90"/>
        <end position="101"/>
    </location>
</feature>
<sequence length="273" mass="28333">MKVPVQEDSSIQNENTPDTPGRHRLRTRTGRRGTYLVIGAVALVGLGLGGVVVTTEADRRTQEPTPAAVDFDARARAEAAARADRSARESTAPVTPSATPATPSPSPTSPSPSPTTASPKPKPTKTATTKPTPKKTAAPKPAWVIPMAGAEITSCYGPRWGTLHAGIDFAMPSGTPIHAAAAGTVVKAGDAGDGYGNSVFIDHHNGYLTHYAHQSRLIVGVGDKVTAGQVIGYEGSTGDSTGPHLHFEVHQGAMWNQIDPAPFLRARGIGVAC</sequence>
<feature type="compositionally biased region" description="Pro residues" evidence="1">
    <location>
        <begin position="102"/>
        <end position="113"/>
    </location>
</feature>
<evidence type="ECO:0000259" key="3">
    <source>
        <dbReference type="Pfam" id="PF01551"/>
    </source>
</evidence>
<dbReference type="CDD" id="cd12797">
    <property type="entry name" value="M23_peptidase"/>
    <property type="match status" value="1"/>
</dbReference>
<evidence type="ECO:0000313" key="4">
    <source>
        <dbReference type="EMBL" id="SCL65890.1"/>
    </source>
</evidence>
<accession>A0A1C6VJ12</accession>
<dbReference type="SUPFAM" id="SSF51261">
    <property type="entry name" value="Duplicated hybrid motif"/>
    <property type="match status" value="1"/>
</dbReference>
<organism evidence="4 5">
    <name type="scientific">Micromonospora eburnea</name>
    <dbReference type="NCBI Taxonomy" id="227316"/>
    <lineage>
        <taxon>Bacteria</taxon>
        <taxon>Bacillati</taxon>
        <taxon>Actinomycetota</taxon>
        <taxon>Actinomycetes</taxon>
        <taxon>Micromonosporales</taxon>
        <taxon>Micromonosporaceae</taxon>
        <taxon>Micromonospora</taxon>
    </lineage>
</organism>
<dbReference type="PANTHER" id="PTHR21666:SF270">
    <property type="entry name" value="MUREIN HYDROLASE ACTIVATOR ENVC"/>
    <property type="match status" value="1"/>
</dbReference>
<feature type="transmembrane region" description="Helical" evidence="2">
    <location>
        <begin position="33"/>
        <end position="53"/>
    </location>
</feature>
<protein>
    <submittedName>
        <fullName evidence="4">Murein DD-endopeptidase MepM and murein hydrolase activator NlpD, contain LysM domain</fullName>
    </submittedName>
</protein>
<feature type="compositionally biased region" description="Basic and acidic residues" evidence="1">
    <location>
        <begin position="71"/>
        <end position="88"/>
    </location>
</feature>
<keyword evidence="2" id="KW-1133">Transmembrane helix</keyword>
<dbReference type="AlphaFoldDB" id="A0A1C6VJ12"/>
<dbReference type="InterPro" id="IPR050570">
    <property type="entry name" value="Cell_wall_metabolism_enzyme"/>
</dbReference>
<name>A0A1C6VJ12_9ACTN</name>
<dbReference type="STRING" id="227316.GA0070604_5536"/>
<keyword evidence="2" id="KW-0472">Membrane</keyword>
<proteinExistence type="predicted"/>
<feature type="region of interest" description="Disordered" evidence="1">
    <location>
        <begin position="57"/>
        <end position="142"/>
    </location>
</feature>
<feature type="compositionally biased region" description="Polar residues" evidence="1">
    <location>
        <begin position="7"/>
        <end position="18"/>
    </location>
</feature>
<dbReference type="PANTHER" id="PTHR21666">
    <property type="entry name" value="PEPTIDASE-RELATED"/>
    <property type="match status" value="1"/>
</dbReference>
<keyword evidence="2" id="KW-0812">Transmembrane</keyword>
<feature type="domain" description="M23ase beta-sheet core" evidence="3">
    <location>
        <begin position="163"/>
        <end position="253"/>
    </location>
</feature>
<keyword evidence="4" id="KW-0378">Hydrolase</keyword>
<feature type="compositionally biased region" description="Low complexity" evidence="1">
    <location>
        <begin position="114"/>
        <end position="142"/>
    </location>
</feature>
<dbReference type="Gene3D" id="2.70.70.10">
    <property type="entry name" value="Glucose Permease (Domain IIA)"/>
    <property type="match status" value="1"/>
</dbReference>